<dbReference type="OrthoDB" id="241883at2157"/>
<organism evidence="2 3">
    <name type="scientific">Halosimplex rubrum</name>
    <dbReference type="NCBI Taxonomy" id="869889"/>
    <lineage>
        <taxon>Archaea</taxon>
        <taxon>Methanobacteriati</taxon>
        <taxon>Methanobacteriota</taxon>
        <taxon>Stenosarchaea group</taxon>
        <taxon>Halobacteria</taxon>
        <taxon>Halobacteriales</taxon>
        <taxon>Haloarculaceae</taxon>
        <taxon>Halosimplex</taxon>
    </lineage>
</organism>
<proteinExistence type="predicted"/>
<protein>
    <submittedName>
        <fullName evidence="2">Uncharacterized protein</fullName>
    </submittedName>
</protein>
<dbReference type="GeneID" id="56079264"/>
<dbReference type="Proteomes" id="UP000509667">
    <property type="component" value="Chromosome"/>
</dbReference>
<keyword evidence="3" id="KW-1185">Reference proteome</keyword>
<dbReference type="RefSeq" id="WP_179908459.1">
    <property type="nucleotide sequence ID" value="NZ_CP058910.1"/>
</dbReference>
<dbReference type="AlphaFoldDB" id="A0A7D5PBQ2"/>
<accession>A0A7D5PBQ2</accession>
<evidence type="ECO:0000313" key="2">
    <source>
        <dbReference type="EMBL" id="QLH78579.1"/>
    </source>
</evidence>
<name>A0A7D5PBQ2_9EURY</name>
<feature type="region of interest" description="Disordered" evidence="1">
    <location>
        <begin position="40"/>
        <end position="63"/>
    </location>
</feature>
<reference evidence="2 3" key="1">
    <citation type="submission" date="2020-07" db="EMBL/GenBank/DDBJ databases">
        <title>Halosimplex pelagicum sp. nov. and Halosimplex rubrum sp. nov., isolated from salted brown alga Laminaria, and emended description of the genus Halosimplex.</title>
        <authorList>
            <person name="Cui H."/>
        </authorList>
    </citation>
    <scope>NUCLEOTIDE SEQUENCE [LARGE SCALE GENOMIC DNA]</scope>
    <source>
        <strain evidence="2 3">R27</strain>
    </source>
</reference>
<dbReference type="KEGG" id="hrr:HZS55_15335"/>
<gene>
    <name evidence="2" type="ORF">HZS55_15335</name>
</gene>
<evidence type="ECO:0000256" key="1">
    <source>
        <dbReference type="SAM" id="MobiDB-lite"/>
    </source>
</evidence>
<sequence>MVECDHCGDDVFRAWRRRERTETMTHRTVAWVCEDCHPELGETGRTSAPERRAVADGGRRTES</sequence>
<evidence type="ECO:0000313" key="3">
    <source>
        <dbReference type="Proteomes" id="UP000509667"/>
    </source>
</evidence>
<dbReference type="EMBL" id="CP058910">
    <property type="protein sequence ID" value="QLH78579.1"/>
    <property type="molecule type" value="Genomic_DNA"/>
</dbReference>